<proteinExistence type="predicted"/>
<accession>A0A0L0SW56</accession>
<dbReference type="Pfam" id="PF00400">
    <property type="entry name" value="WD40"/>
    <property type="match status" value="7"/>
</dbReference>
<dbReference type="InterPro" id="IPR001680">
    <property type="entry name" value="WD40_rpt"/>
</dbReference>
<feature type="repeat" description="WD" evidence="5">
    <location>
        <begin position="269"/>
        <end position="304"/>
    </location>
</feature>
<dbReference type="PROSITE" id="PS00678">
    <property type="entry name" value="WD_REPEATS_1"/>
    <property type="match status" value="3"/>
</dbReference>
<keyword evidence="2" id="KW-0507">mRNA processing</keyword>
<feature type="repeat" description="WD" evidence="5">
    <location>
        <begin position="46"/>
        <end position="87"/>
    </location>
</feature>
<evidence type="ECO:0000256" key="4">
    <source>
        <dbReference type="ARBA" id="ARBA00023187"/>
    </source>
</evidence>
<keyword evidence="1 5" id="KW-0853">WD repeat</keyword>
<feature type="repeat" description="WD" evidence="5">
    <location>
        <begin position="172"/>
        <end position="213"/>
    </location>
</feature>
<dbReference type="PRINTS" id="PR00320">
    <property type="entry name" value="GPROTEINBRPT"/>
</dbReference>
<dbReference type="InterPro" id="IPR019775">
    <property type="entry name" value="WD40_repeat_CS"/>
</dbReference>
<dbReference type="PROSITE" id="PS50082">
    <property type="entry name" value="WD_REPEATS_2"/>
    <property type="match status" value="6"/>
</dbReference>
<dbReference type="VEuPathDB" id="FungiDB:AMAG_11732"/>
<dbReference type="STRING" id="578462.A0A0L0SW56"/>
<evidence type="ECO:0000313" key="7">
    <source>
        <dbReference type="Proteomes" id="UP000054350"/>
    </source>
</evidence>
<dbReference type="OrthoDB" id="1068471at2759"/>
<dbReference type="InterPro" id="IPR052234">
    <property type="entry name" value="U5_snRNP_Component"/>
</dbReference>
<feature type="repeat" description="WD" evidence="5">
    <location>
        <begin position="88"/>
        <end position="130"/>
    </location>
</feature>
<dbReference type="PANTHER" id="PTHR44006">
    <property type="entry name" value="U5 SMALL NUCLEAR RIBONUCLEOPROTEIN 40 KDA PROTEIN"/>
    <property type="match status" value="1"/>
</dbReference>
<dbReference type="CDD" id="cd00200">
    <property type="entry name" value="WD40"/>
    <property type="match status" value="1"/>
</dbReference>
<dbReference type="GO" id="GO:0071013">
    <property type="term" value="C:catalytic step 2 spliceosome"/>
    <property type="evidence" value="ECO:0007669"/>
    <property type="project" value="TreeGrafter"/>
</dbReference>
<reference evidence="6 7" key="1">
    <citation type="submission" date="2009-11" db="EMBL/GenBank/DDBJ databases">
        <title>Annotation of Allomyces macrogynus ATCC 38327.</title>
        <authorList>
            <consortium name="The Broad Institute Genome Sequencing Platform"/>
            <person name="Russ C."/>
            <person name="Cuomo C."/>
            <person name="Burger G."/>
            <person name="Gray M.W."/>
            <person name="Holland P.W.H."/>
            <person name="King N."/>
            <person name="Lang F.B.F."/>
            <person name="Roger A.J."/>
            <person name="Ruiz-Trillo I."/>
            <person name="Young S.K."/>
            <person name="Zeng Q."/>
            <person name="Gargeya S."/>
            <person name="Fitzgerald M."/>
            <person name="Haas B."/>
            <person name="Abouelleil A."/>
            <person name="Alvarado L."/>
            <person name="Arachchi H.M."/>
            <person name="Berlin A."/>
            <person name="Chapman S.B."/>
            <person name="Gearin G."/>
            <person name="Goldberg J."/>
            <person name="Griggs A."/>
            <person name="Gujja S."/>
            <person name="Hansen M."/>
            <person name="Heiman D."/>
            <person name="Howarth C."/>
            <person name="Larimer J."/>
            <person name="Lui A."/>
            <person name="MacDonald P.J.P."/>
            <person name="McCowen C."/>
            <person name="Montmayeur A."/>
            <person name="Murphy C."/>
            <person name="Neiman D."/>
            <person name="Pearson M."/>
            <person name="Priest M."/>
            <person name="Roberts A."/>
            <person name="Saif S."/>
            <person name="Shea T."/>
            <person name="Sisk P."/>
            <person name="Stolte C."/>
            <person name="Sykes S."/>
            <person name="Wortman J."/>
            <person name="Nusbaum C."/>
            <person name="Birren B."/>
        </authorList>
    </citation>
    <scope>NUCLEOTIDE SEQUENCE [LARGE SCALE GENOMIC DNA]</scope>
    <source>
        <strain evidence="6 7">ATCC 38327</strain>
    </source>
</reference>
<feature type="repeat" description="WD" evidence="5">
    <location>
        <begin position="137"/>
        <end position="171"/>
    </location>
</feature>
<dbReference type="AlphaFoldDB" id="A0A0L0SW56"/>
<feature type="repeat" description="WD" evidence="5">
    <location>
        <begin position="3"/>
        <end position="36"/>
    </location>
</feature>
<dbReference type="SUPFAM" id="SSF50978">
    <property type="entry name" value="WD40 repeat-like"/>
    <property type="match status" value="1"/>
</dbReference>
<dbReference type="SMART" id="SM00320">
    <property type="entry name" value="WD40"/>
    <property type="match status" value="7"/>
</dbReference>
<keyword evidence="7" id="KW-1185">Reference proteome</keyword>
<dbReference type="PROSITE" id="PS50294">
    <property type="entry name" value="WD_REPEATS_REGION"/>
    <property type="match status" value="5"/>
</dbReference>
<dbReference type="InterPro" id="IPR015943">
    <property type="entry name" value="WD40/YVTN_repeat-like_dom_sf"/>
</dbReference>
<evidence type="ECO:0000256" key="1">
    <source>
        <dbReference type="ARBA" id="ARBA00022574"/>
    </source>
</evidence>
<sequence>MLLTGHESDVHTVKFAHSGEFLASGSFDRNIYLWNVYGDCKNWGVMSGHTNAVLDVQWSRDNSQIFSASADHTVGVWDVESATRVKKGKGHSGIVTCLATTRRGQEFFASGSDDTKCHIWDPRVKRPVDTIETSLPVTSLAFAEAGDVLFTGSVDNVIKAWDTRARAVAYTLAGHADTITGLSLSPDGTSLASYAWDDTLRIWDVKPFSAIASRCTAVLAGATPHDAAGGPRSAVPAWDPSGQYLACASAGDRTVVVWDVPARSVKYKLPGHKGAVTCVDWHPTEPIVASGGVDRAIYLGELAV</sequence>
<protein>
    <submittedName>
        <fullName evidence="6">Uncharacterized protein</fullName>
    </submittedName>
</protein>
<evidence type="ECO:0000313" key="6">
    <source>
        <dbReference type="EMBL" id="KNE66615.1"/>
    </source>
</evidence>
<keyword evidence="4" id="KW-0508">mRNA splicing</keyword>
<dbReference type="InterPro" id="IPR036322">
    <property type="entry name" value="WD40_repeat_dom_sf"/>
</dbReference>
<dbReference type="GO" id="GO:0006397">
    <property type="term" value="P:mRNA processing"/>
    <property type="evidence" value="ECO:0007669"/>
    <property type="project" value="UniProtKB-KW"/>
</dbReference>
<dbReference type="GO" id="GO:0008380">
    <property type="term" value="P:RNA splicing"/>
    <property type="evidence" value="ECO:0007669"/>
    <property type="project" value="UniProtKB-KW"/>
</dbReference>
<dbReference type="PANTHER" id="PTHR44006:SF1">
    <property type="entry name" value="U5 SMALL NUCLEAR RIBONUCLEOPROTEIN 40 KDA PROTEIN"/>
    <property type="match status" value="1"/>
</dbReference>
<reference evidence="7" key="2">
    <citation type="submission" date="2009-11" db="EMBL/GenBank/DDBJ databases">
        <title>The Genome Sequence of Allomyces macrogynus strain ATCC 38327.</title>
        <authorList>
            <consortium name="The Broad Institute Genome Sequencing Platform"/>
            <person name="Russ C."/>
            <person name="Cuomo C."/>
            <person name="Shea T."/>
            <person name="Young S.K."/>
            <person name="Zeng Q."/>
            <person name="Koehrsen M."/>
            <person name="Haas B."/>
            <person name="Borodovsky M."/>
            <person name="Guigo R."/>
            <person name="Alvarado L."/>
            <person name="Berlin A."/>
            <person name="Borenstein D."/>
            <person name="Chen Z."/>
            <person name="Engels R."/>
            <person name="Freedman E."/>
            <person name="Gellesch M."/>
            <person name="Goldberg J."/>
            <person name="Griggs A."/>
            <person name="Gujja S."/>
            <person name="Heiman D."/>
            <person name="Hepburn T."/>
            <person name="Howarth C."/>
            <person name="Jen D."/>
            <person name="Larson L."/>
            <person name="Lewis B."/>
            <person name="Mehta T."/>
            <person name="Park D."/>
            <person name="Pearson M."/>
            <person name="Roberts A."/>
            <person name="Saif S."/>
            <person name="Shenoy N."/>
            <person name="Sisk P."/>
            <person name="Stolte C."/>
            <person name="Sykes S."/>
            <person name="Walk T."/>
            <person name="White J."/>
            <person name="Yandava C."/>
            <person name="Burger G."/>
            <person name="Gray M.W."/>
            <person name="Holland P.W.H."/>
            <person name="King N."/>
            <person name="Lang F.B.F."/>
            <person name="Roger A.J."/>
            <person name="Ruiz-Trillo I."/>
            <person name="Lander E."/>
            <person name="Nusbaum C."/>
        </authorList>
    </citation>
    <scope>NUCLEOTIDE SEQUENCE [LARGE SCALE GENOMIC DNA]</scope>
    <source>
        <strain evidence="7">ATCC 38327</strain>
    </source>
</reference>
<gene>
    <name evidence="6" type="ORF">AMAG_11732</name>
</gene>
<evidence type="ECO:0000256" key="3">
    <source>
        <dbReference type="ARBA" id="ARBA00022737"/>
    </source>
</evidence>
<evidence type="ECO:0000256" key="5">
    <source>
        <dbReference type="PROSITE-ProRule" id="PRU00221"/>
    </source>
</evidence>
<dbReference type="OMA" id="ILYMLPG"/>
<dbReference type="eggNOG" id="KOG0265">
    <property type="taxonomic scope" value="Eukaryota"/>
</dbReference>
<evidence type="ECO:0000256" key="2">
    <source>
        <dbReference type="ARBA" id="ARBA00022664"/>
    </source>
</evidence>
<name>A0A0L0SW56_ALLM3</name>
<dbReference type="Proteomes" id="UP000054350">
    <property type="component" value="Unassembled WGS sequence"/>
</dbReference>
<dbReference type="Gene3D" id="2.130.10.10">
    <property type="entry name" value="YVTN repeat-like/Quinoprotein amine dehydrogenase"/>
    <property type="match status" value="1"/>
</dbReference>
<organism evidence="6 7">
    <name type="scientific">Allomyces macrogynus (strain ATCC 38327)</name>
    <name type="common">Allomyces javanicus var. macrogynus</name>
    <dbReference type="NCBI Taxonomy" id="578462"/>
    <lineage>
        <taxon>Eukaryota</taxon>
        <taxon>Fungi</taxon>
        <taxon>Fungi incertae sedis</taxon>
        <taxon>Blastocladiomycota</taxon>
        <taxon>Blastocladiomycetes</taxon>
        <taxon>Blastocladiales</taxon>
        <taxon>Blastocladiaceae</taxon>
        <taxon>Allomyces</taxon>
    </lineage>
</organism>
<dbReference type="InterPro" id="IPR020472">
    <property type="entry name" value="WD40_PAC1"/>
</dbReference>
<dbReference type="EMBL" id="GG745350">
    <property type="protein sequence ID" value="KNE66615.1"/>
    <property type="molecule type" value="Genomic_DNA"/>
</dbReference>
<keyword evidence="3" id="KW-0677">Repeat</keyword>
<dbReference type="GO" id="GO:0003723">
    <property type="term" value="F:RNA binding"/>
    <property type="evidence" value="ECO:0007669"/>
    <property type="project" value="TreeGrafter"/>
</dbReference>